<reference evidence="4 5" key="1">
    <citation type="submission" date="2022-11" db="EMBL/GenBank/DDBJ databases">
        <title>Minimal conservation of predation-associated metabolite biosynthetic gene clusters underscores biosynthetic potential of Myxococcota including descriptions for ten novel species: Archangium lansinium sp. nov., Myxococcus landrumus sp. nov., Nannocystis bai.</title>
        <authorList>
            <person name="Ahearne A."/>
            <person name="Stevens C."/>
            <person name="Dowd S."/>
        </authorList>
    </citation>
    <scope>NUCLEOTIDE SEQUENCE [LARGE SCALE GENOMIC DNA]</scope>
    <source>
        <strain evidence="4 5">BB15-2</strain>
    </source>
</reference>
<keyword evidence="1" id="KW-0378">Hydrolase</keyword>
<feature type="domain" description="SMP-30/Gluconolactonase/LRE-like region" evidence="3">
    <location>
        <begin position="93"/>
        <end position="297"/>
    </location>
</feature>
<dbReference type="PANTHER" id="PTHR47572:SF4">
    <property type="entry name" value="LACTONASE DRP35"/>
    <property type="match status" value="1"/>
</dbReference>
<keyword evidence="2" id="KW-0732">Signal</keyword>
<proteinExistence type="predicted"/>
<name>A0ABT5E551_9BACT</name>
<feature type="chain" id="PRO_5046075795" evidence="2">
    <location>
        <begin position="25"/>
        <end position="328"/>
    </location>
</feature>
<dbReference type="Gene3D" id="2.120.10.30">
    <property type="entry name" value="TolB, C-terminal domain"/>
    <property type="match status" value="1"/>
</dbReference>
<accession>A0ABT5E551</accession>
<dbReference type="Pfam" id="PF08450">
    <property type="entry name" value="SGL"/>
    <property type="match status" value="1"/>
</dbReference>
<dbReference type="InterPro" id="IPR051262">
    <property type="entry name" value="SMP-30/CGR1_Lactonase"/>
</dbReference>
<dbReference type="PANTHER" id="PTHR47572">
    <property type="entry name" value="LIPOPROTEIN-RELATED"/>
    <property type="match status" value="1"/>
</dbReference>
<gene>
    <name evidence="4" type="ORF">POL25_26745</name>
</gene>
<organism evidence="4 5">
    <name type="scientific">Nannocystis bainbridge</name>
    <dbReference type="NCBI Taxonomy" id="2995303"/>
    <lineage>
        <taxon>Bacteria</taxon>
        <taxon>Pseudomonadati</taxon>
        <taxon>Myxococcota</taxon>
        <taxon>Polyangia</taxon>
        <taxon>Nannocystales</taxon>
        <taxon>Nannocystaceae</taxon>
        <taxon>Nannocystis</taxon>
    </lineage>
</organism>
<comment type="caution">
    <text evidence="4">The sequence shown here is derived from an EMBL/GenBank/DDBJ whole genome shotgun (WGS) entry which is preliminary data.</text>
</comment>
<dbReference type="InterPro" id="IPR013658">
    <property type="entry name" value="SGL"/>
</dbReference>
<dbReference type="InterPro" id="IPR011042">
    <property type="entry name" value="6-blade_b-propeller_TolB-like"/>
</dbReference>
<evidence type="ECO:0000259" key="3">
    <source>
        <dbReference type="Pfam" id="PF08450"/>
    </source>
</evidence>
<sequence length="328" mass="34852">MTMKTTMAIVMGAAVLCGAGQAEAAAPKLVRAFDPAQGELPESITADWAGNLYMSMGPVVKKLKPGGQFTTLATPPVPAGTFMLGLKFGADGWLYAGSGSFAPAPAAAFVWRIHPVTGHTTQYAALDPSGFPNDLAFDERGDLYVTDPFLGLIWKIDDDGEAEVWLADPSLEGDPVSPFLPFHSFGVDGIAFDRWKRNLYVGNLDFGTIVRIPVDCHGEPGEPEVWVDDYEALAGADGIAFDADGDLYVAVNGQDRLVRIDDDGDVTVLAEGGLLDAPSSLVFGPTLLTMKKLYVTSFAINRYLGVHPGPPQPALSWLAVPDRGLALP</sequence>
<dbReference type="SUPFAM" id="SSF63829">
    <property type="entry name" value="Calcium-dependent phosphotriesterase"/>
    <property type="match status" value="1"/>
</dbReference>
<keyword evidence="5" id="KW-1185">Reference proteome</keyword>
<dbReference type="EMBL" id="JAQNDL010000003">
    <property type="protein sequence ID" value="MDC0720530.1"/>
    <property type="molecule type" value="Genomic_DNA"/>
</dbReference>
<protein>
    <submittedName>
        <fullName evidence="4">SMP-30/gluconolactonase/LRE family protein</fullName>
    </submittedName>
</protein>
<feature type="signal peptide" evidence="2">
    <location>
        <begin position="1"/>
        <end position="24"/>
    </location>
</feature>
<evidence type="ECO:0000313" key="4">
    <source>
        <dbReference type="EMBL" id="MDC0720530.1"/>
    </source>
</evidence>
<evidence type="ECO:0000313" key="5">
    <source>
        <dbReference type="Proteomes" id="UP001221686"/>
    </source>
</evidence>
<dbReference type="RefSeq" id="WP_272089039.1">
    <property type="nucleotide sequence ID" value="NZ_JAQNDL010000003.1"/>
</dbReference>
<evidence type="ECO:0000256" key="2">
    <source>
        <dbReference type="SAM" id="SignalP"/>
    </source>
</evidence>
<evidence type="ECO:0000256" key="1">
    <source>
        <dbReference type="ARBA" id="ARBA00022801"/>
    </source>
</evidence>
<dbReference type="Proteomes" id="UP001221686">
    <property type="component" value="Unassembled WGS sequence"/>
</dbReference>